<dbReference type="SUPFAM" id="SSF55347">
    <property type="entry name" value="Glyceraldehyde-3-phosphate dehydrogenase-like, C-terminal domain"/>
    <property type="match status" value="1"/>
</dbReference>
<dbReference type="Proteomes" id="UP000271337">
    <property type="component" value="Unassembled WGS sequence"/>
</dbReference>
<dbReference type="EMBL" id="QWIL01003196">
    <property type="protein sequence ID" value="RMX90591.1"/>
    <property type="molecule type" value="Genomic_DNA"/>
</dbReference>
<protein>
    <recommendedName>
        <fullName evidence="1">Gfo/Idh/MocA-like oxidoreductase N-terminal domain-containing protein</fullName>
    </recommendedName>
</protein>
<dbReference type="Gene3D" id="3.40.50.720">
    <property type="entry name" value="NAD(P)-binding Rossmann-like Domain"/>
    <property type="match status" value="1"/>
</dbReference>
<dbReference type="AlphaFoldDB" id="A0A3M6XIU2"/>
<organism evidence="2 4">
    <name type="scientific">Hortaea werneckii</name>
    <name type="common">Black yeast</name>
    <name type="synonym">Cladosporium werneckii</name>
    <dbReference type="NCBI Taxonomy" id="91943"/>
    <lineage>
        <taxon>Eukaryota</taxon>
        <taxon>Fungi</taxon>
        <taxon>Dikarya</taxon>
        <taxon>Ascomycota</taxon>
        <taxon>Pezizomycotina</taxon>
        <taxon>Dothideomycetes</taxon>
        <taxon>Dothideomycetidae</taxon>
        <taxon>Mycosphaerellales</taxon>
        <taxon>Teratosphaeriaceae</taxon>
        <taxon>Hortaea</taxon>
    </lineage>
</organism>
<sequence length="522" mass="58237">MTPLGEDASTSDGIDNVREEGNNQLRFLIVGAGSRGAAYAAAILRSGRAVVAGVVEPVPFKRQLLGSQYIWQETGTSKPHQEFEDWKDYITFERQRRKDAAAGLRIPPGMDGVFVCVRDGLHAPVVNDLAPLGLHVLCEKPLATSLSDCLSIQRTLNAQPEPRVFAIGHVLRYSPHNMLLRHLLLEEKVVGDVLSMEHTEPIGYWHFSHSYVRGQWRKEKMSAPSLLTKSCHDIDFILWMLCSAIPEGSQASIHLPSSISSVGSLKQFRRSMKPREAGSATNCLSCPMRDTCLYSAPKIYYEKHLEKEITKWPIDVVNPEVPGILQDQGKEAARSALFATLAEDYDAASAPPQDIEDRSWYGRCVWESDNDVCDDQTVTFTWEDDPAVDRGAKTALFHMIAQTLAQCERRGRIYGTTGEISYDSQSITVHDFKSGETKTHKPEVPVNSHHGGGDDGLTQCFLNAVTAVKEGAMDVAETQRYYMGCTLEDVIRSHAAVFAAEEARREKKVISWNEWWERNVVT</sequence>
<dbReference type="InterPro" id="IPR036291">
    <property type="entry name" value="NAD(P)-bd_dom_sf"/>
</dbReference>
<name>A0A3M6XIU2_HORWE</name>
<evidence type="ECO:0000313" key="3">
    <source>
        <dbReference type="EMBL" id="RMY29405.1"/>
    </source>
</evidence>
<gene>
    <name evidence="3" type="ORF">D0866_08720</name>
    <name evidence="2" type="ORF">D0867_15308</name>
</gene>
<dbReference type="InterPro" id="IPR000683">
    <property type="entry name" value="Gfo/Idh/MocA-like_OxRdtase_N"/>
</dbReference>
<reference evidence="4 5" key="1">
    <citation type="journal article" date="2018" name="BMC Genomics">
        <title>Genomic evidence for intraspecific hybridization in a clonal and extremely halotolerant yeast.</title>
        <authorList>
            <person name="Gostincar C."/>
            <person name="Stajich J.E."/>
            <person name="Zupancic J."/>
            <person name="Zalar P."/>
            <person name="Gunde-Cimerman N."/>
        </authorList>
    </citation>
    <scope>NUCLEOTIDE SEQUENCE [LARGE SCALE GENOMIC DNA]</scope>
    <source>
        <strain evidence="3 5">EXF-6651</strain>
        <strain evidence="2 4">EXF-6669</strain>
    </source>
</reference>
<accession>A0A3M6XIU2</accession>
<evidence type="ECO:0000313" key="4">
    <source>
        <dbReference type="Proteomes" id="UP000271337"/>
    </source>
</evidence>
<dbReference type="EMBL" id="QWIM01000975">
    <property type="protein sequence ID" value="RMY29405.1"/>
    <property type="molecule type" value="Genomic_DNA"/>
</dbReference>
<dbReference type="SUPFAM" id="SSF51735">
    <property type="entry name" value="NAD(P)-binding Rossmann-fold domains"/>
    <property type="match status" value="1"/>
</dbReference>
<dbReference type="InterPro" id="IPR051450">
    <property type="entry name" value="Gfo/Idh/MocA_Oxidoreductases"/>
</dbReference>
<dbReference type="Proteomes" id="UP000276864">
    <property type="component" value="Unassembled WGS sequence"/>
</dbReference>
<dbReference type="Gene3D" id="3.30.360.10">
    <property type="entry name" value="Dihydrodipicolinate Reductase, domain 2"/>
    <property type="match status" value="2"/>
</dbReference>
<dbReference type="OrthoDB" id="2129491at2759"/>
<comment type="caution">
    <text evidence="2">The sequence shown here is derived from an EMBL/GenBank/DDBJ whole genome shotgun (WGS) entry which is preliminary data.</text>
</comment>
<feature type="domain" description="Gfo/Idh/MocA-like oxidoreductase N-terminal" evidence="1">
    <location>
        <begin position="25"/>
        <end position="159"/>
    </location>
</feature>
<proteinExistence type="predicted"/>
<dbReference type="VEuPathDB" id="FungiDB:BTJ68_14017"/>
<dbReference type="PANTHER" id="PTHR43377">
    <property type="entry name" value="BILIVERDIN REDUCTASE A"/>
    <property type="match status" value="1"/>
</dbReference>
<evidence type="ECO:0000259" key="1">
    <source>
        <dbReference type="Pfam" id="PF01408"/>
    </source>
</evidence>
<dbReference type="Pfam" id="PF01408">
    <property type="entry name" value="GFO_IDH_MocA"/>
    <property type="match status" value="1"/>
</dbReference>
<dbReference type="GO" id="GO:0000166">
    <property type="term" value="F:nucleotide binding"/>
    <property type="evidence" value="ECO:0007669"/>
    <property type="project" value="InterPro"/>
</dbReference>
<evidence type="ECO:0000313" key="5">
    <source>
        <dbReference type="Proteomes" id="UP000276864"/>
    </source>
</evidence>
<evidence type="ECO:0000313" key="2">
    <source>
        <dbReference type="EMBL" id="RMX90591.1"/>
    </source>
</evidence>
<dbReference type="PANTHER" id="PTHR43377:SF12">
    <property type="entry name" value="BINDING ROSSMANN FOLD OXIDOREDUCTASE, PUTATIVE (AFU_ORTHOLOGUE AFUA_3G11840)-RELATED"/>
    <property type="match status" value="1"/>
</dbReference>